<dbReference type="AlphaFoldDB" id="A0A653BJE8"/>
<gene>
    <name evidence="2" type="ORF">CALMAC_LOCUS1553</name>
</gene>
<evidence type="ECO:0000256" key="1">
    <source>
        <dbReference type="SAM" id="MobiDB-lite"/>
    </source>
</evidence>
<evidence type="ECO:0000313" key="2">
    <source>
        <dbReference type="EMBL" id="VEN35727.1"/>
    </source>
</evidence>
<protein>
    <submittedName>
        <fullName evidence="2">Uncharacterized protein</fullName>
    </submittedName>
</protein>
<accession>A0A653BJE8</accession>
<feature type="region of interest" description="Disordered" evidence="1">
    <location>
        <begin position="23"/>
        <end position="59"/>
    </location>
</feature>
<proteinExistence type="predicted"/>
<reference evidence="2 3" key="1">
    <citation type="submission" date="2019-01" db="EMBL/GenBank/DDBJ databases">
        <authorList>
            <person name="Sayadi A."/>
        </authorList>
    </citation>
    <scope>NUCLEOTIDE SEQUENCE [LARGE SCALE GENOMIC DNA]</scope>
</reference>
<feature type="compositionally biased region" description="Polar residues" evidence="1">
    <location>
        <begin position="25"/>
        <end position="35"/>
    </location>
</feature>
<evidence type="ECO:0000313" key="3">
    <source>
        <dbReference type="Proteomes" id="UP000410492"/>
    </source>
</evidence>
<feature type="non-terminal residue" evidence="2">
    <location>
        <position position="1"/>
    </location>
</feature>
<name>A0A653BJE8_CALMS</name>
<feature type="compositionally biased region" description="Basic residues" evidence="1">
    <location>
        <begin position="38"/>
        <end position="50"/>
    </location>
</feature>
<sequence length="59" mass="6788">NIIVLCNYSQEINEKERKKIGVSRTYHQAQQNLDTSLKRRKDSGMRRRTKGIGGSCPHS</sequence>
<dbReference type="EMBL" id="CAACVG010001818">
    <property type="protein sequence ID" value="VEN35727.1"/>
    <property type="molecule type" value="Genomic_DNA"/>
</dbReference>
<organism evidence="2 3">
    <name type="scientific">Callosobruchus maculatus</name>
    <name type="common">Southern cowpea weevil</name>
    <name type="synonym">Pulse bruchid</name>
    <dbReference type="NCBI Taxonomy" id="64391"/>
    <lineage>
        <taxon>Eukaryota</taxon>
        <taxon>Metazoa</taxon>
        <taxon>Ecdysozoa</taxon>
        <taxon>Arthropoda</taxon>
        <taxon>Hexapoda</taxon>
        <taxon>Insecta</taxon>
        <taxon>Pterygota</taxon>
        <taxon>Neoptera</taxon>
        <taxon>Endopterygota</taxon>
        <taxon>Coleoptera</taxon>
        <taxon>Polyphaga</taxon>
        <taxon>Cucujiformia</taxon>
        <taxon>Chrysomeloidea</taxon>
        <taxon>Chrysomelidae</taxon>
        <taxon>Bruchinae</taxon>
        <taxon>Bruchini</taxon>
        <taxon>Callosobruchus</taxon>
    </lineage>
</organism>
<dbReference type="Proteomes" id="UP000410492">
    <property type="component" value="Unassembled WGS sequence"/>
</dbReference>
<keyword evidence="3" id="KW-1185">Reference proteome</keyword>